<accession>A0A368TAZ5</accession>
<comment type="caution">
    <text evidence="2">The sequence shown here is derived from an EMBL/GenBank/DDBJ whole genome shotgun (WGS) entry which is preliminary data.</text>
</comment>
<sequence length="80" mass="8589">MDRLVLGQGWSIEDYQRLRGRRRAASGPDAGAEPEAGVPTPRSGAAPPVRRGQVARGLVGRSAECCPEAARWHVTGAPWR</sequence>
<dbReference type="EMBL" id="QEIN01000046">
    <property type="protein sequence ID" value="RCV60146.1"/>
    <property type="molecule type" value="Genomic_DNA"/>
</dbReference>
<gene>
    <name evidence="2" type="ORF">DEF24_07895</name>
</gene>
<protein>
    <submittedName>
        <fullName evidence="2">Uncharacterized protein</fullName>
    </submittedName>
</protein>
<reference evidence="2 3" key="1">
    <citation type="submission" date="2018-04" db="EMBL/GenBank/DDBJ databases">
        <title>Novel actinobacteria from marine sediment.</title>
        <authorList>
            <person name="Ng Z.Y."/>
            <person name="Tan G.Y.A."/>
        </authorList>
    </citation>
    <scope>NUCLEOTIDE SEQUENCE [LARGE SCALE GENOMIC DNA]</scope>
    <source>
        <strain evidence="2 3">TPS81</strain>
    </source>
</reference>
<dbReference type="Proteomes" id="UP000253318">
    <property type="component" value="Unassembled WGS sequence"/>
</dbReference>
<organism evidence="2 3">
    <name type="scientific">Marinitenerispora sediminis</name>
    <dbReference type="NCBI Taxonomy" id="1931232"/>
    <lineage>
        <taxon>Bacteria</taxon>
        <taxon>Bacillati</taxon>
        <taxon>Actinomycetota</taxon>
        <taxon>Actinomycetes</taxon>
        <taxon>Streptosporangiales</taxon>
        <taxon>Nocardiopsidaceae</taxon>
        <taxon>Marinitenerispora</taxon>
    </lineage>
</organism>
<feature type="region of interest" description="Disordered" evidence="1">
    <location>
        <begin position="19"/>
        <end position="50"/>
    </location>
</feature>
<proteinExistence type="predicted"/>
<dbReference type="AlphaFoldDB" id="A0A368TAZ5"/>
<evidence type="ECO:0000256" key="1">
    <source>
        <dbReference type="SAM" id="MobiDB-lite"/>
    </source>
</evidence>
<dbReference type="RefSeq" id="WP_114397686.1">
    <property type="nucleotide sequence ID" value="NZ_QEIM01000044.1"/>
</dbReference>
<evidence type="ECO:0000313" key="2">
    <source>
        <dbReference type="EMBL" id="RCV60146.1"/>
    </source>
</evidence>
<keyword evidence="3" id="KW-1185">Reference proteome</keyword>
<evidence type="ECO:0000313" key="3">
    <source>
        <dbReference type="Proteomes" id="UP000253318"/>
    </source>
</evidence>
<name>A0A368TAZ5_9ACTN</name>